<evidence type="ECO:0000259" key="3">
    <source>
        <dbReference type="PROSITE" id="PS51480"/>
    </source>
</evidence>
<dbReference type="PANTHER" id="PTHR28629:SF4">
    <property type="entry name" value="TRIOKINASE_FMN CYCLASE"/>
    <property type="match status" value="1"/>
</dbReference>
<dbReference type="InterPro" id="IPR050861">
    <property type="entry name" value="Dihydroxyacetone_Kinase"/>
</dbReference>
<dbReference type="OrthoDB" id="9800291at2"/>
<dbReference type="PROSITE" id="PS51480">
    <property type="entry name" value="DHAL"/>
    <property type="match status" value="1"/>
</dbReference>
<dbReference type="AlphaFoldDB" id="Q11BU5"/>
<evidence type="ECO:0000256" key="2">
    <source>
        <dbReference type="ARBA" id="ARBA00022777"/>
    </source>
</evidence>
<dbReference type="KEGG" id="mes:Meso_3762"/>
<dbReference type="InterPro" id="IPR004007">
    <property type="entry name" value="DhaL_dom"/>
</dbReference>
<dbReference type="STRING" id="266779.Meso_3762"/>
<reference evidence="4" key="1">
    <citation type="submission" date="2006-06" db="EMBL/GenBank/DDBJ databases">
        <title>Complete sequence of chromosome of Chelativorans sp. BNC1.</title>
        <authorList>
            <consortium name="US DOE Joint Genome Institute"/>
            <person name="Copeland A."/>
            <person name="Lucas S."/>
            <person name="Lapidus A."/>
            <person name="Barry K."/>
            <person name="Detter J.C."/>
            <person name="Glavina del Rio T."/>
            <person name="Hammon N."/>
            <person name="Israni S."/>
            <person name="Dalin E."/>
            <person name="Tice H."/>
            <person name="Pitluck S."/>
            <person name="Chertkov O."/>
            <person name="Brettin T."/>
            <person name="Bruce D."/>
            <person name="Han C."/>
            <person name="Tapia R."/>
            <person name="Gilna P."/>
            <person name="Schmutz J."/>
            <person name="Larimer F."/>
            <person name="Land M."/>
            <person name="Hauser L."/>
            <person name="Kyrpides N."/>
            <person name="Mikhailova N."/>
            <person name="Richardson P."/>
        </authorList>
    </citation>
    <scope>NUCLEOTIDE SEQUENCE</scope>
    <source>
        <strain evidence="4">BNC1</strain>
    </source>
</reference>
<proteinExistence type="predicted"/>
<dbReference type="Pfam" id="PF02734">
    <property type="entry name" value="Dak2"/>
    <property type="match status" value="1"/>
</dbReference>
<organism evidence="4">
    <name type="scientific">Chelativorans sp. (strain BNC1)</name>
    <dbReference type="NCBI Taxonomy" id="266779"/>
    <lineage>
        <taxon>Bacteria</taxon>
        <taxon>Pseudomonadati</taxon>
        <taxon>Pseudomonadota</taxon>
        <taxon>Alphaproteobacteria</taxon>
        <taxon>Hyphomicrobiales</taxon>
        <taxon>Phyllobacteriaceae</taxon>
        <taxon>Chelativorans</taxon>
    </lineage>
</organism>
<gene>
    <name evidence="4" type="ordered locus">Meso_3762</name>
</gene>
<dbReference type="GO" id="GO:0005829">
    <property type="term" value="C:cytosol"/>
    <property type="evidence" value="ECO:0007669"/>
    <property type="project" value="TreeGrafter"/>
</dbReference>
<name>Q11BU5_CHESB</name>
<dbReference type="HOGENOM" id="CLU_066424_1_0_5"/>
<protein>
    <submittedName>
        <fullName evidence="4">Dak phosphatase</fullName>
    </submittedName>
</protein>
<feature type="domain" description="DhaL" evidence="3">
    <location>
        <begin position="6"/>
        <end position="199"/>
    </location>
</feature>
<dbReference type="SMART" id="SM01120">
    <property type="entry name" value="Dak2"/>
    <property type="match status" value="1"/>
</dbReference>
<dbReference type="Gene3D" id="1.25.40.340">
    <property type="match status" value="1"/>
</dbReference>
<dbReference type="InterPro" id="IPR036117">
    <property type="entry name" value="DhaL_dom_sf"/>
</dbReference>
<evidence type="ECO:0000313" key="4">
    <source>
        <dbReference type="EMBL" id="ABG65130.1"/>
    </source>
</evidence>
<evidence type="ECO:0000256" key="1">
    <source>
        <dbReference type="ARBA" id="ARBA00022679"/>
    </source>
</evidence>
<dbReference type="eggNOG" id="COG1461">
    <property type="taxonomic scope" value="Bacteria"/>
</dbReference>
<sequence length="204" mass="21352">MGFTHTELNAAVHRAAVAAAQFESELNAADGKLGDGDTGIMLRRLFERLDAVSLPHDLGDAFKSLATAAAGATGSSLGTLLMTALLAASHRLKGRSEVPWGELGAVMLAARDAMLSRGGGALGDKTVIDSIDAVGRAIDGLDDGAEAKVRSQKAANQMLVEFRDRPCRLGRARMFGDRSKGIDDPGMLAFTRLVEAVCGEVTSR</sequence>
<dbReference type="GO" id="GO:0019563">
    <property type="term" value="P:glycerol catabolic process"/>
    <property type="evidence" value="ECO:0007669"/>
    <property type="project" value="TreeGrafter"/>
</dbReference>
<keyword evidence="2" id="KW-0418">Kinase</keyword>
<accession>Q11BU5</accession>
<keyword evidence="1" id="KW-0808">Transferase</keyword>
<dbReference type="EMBL" id="CP000390">
    <property type="protein sequence ID" value="ABG65130.1"/>
    <property type="molecule type" value="Genomic_DNA"/>
</dbReference>
<dbReference type="PANTHER" id="PTHR28629">
    <property type="entry name" value="TRIOKINASE/FMN CYCLASE"/>
    <property type="match status" value="1"/>
</dbReference>
<dbReference type="GO" id="GO:0004371">
    <property type="term" value="F:glycerone kinase activity"/>
    <property type="evidence" value="ECO:0007669"/>
    <property type="project" value="InterPro"/>
</dbReference>
<dbReference type="SUPFAM" id="SSF101473">
    <property type="entry name" value="DhaL-like"/>
    <property type="match status" value="1"/>
</dbReference>